<comment type="caution">
    <text evidence="3">The sequence shown here is derived from an EMBL/GenBank/DDBJ whole genome shotgun (WGS) entry which is preliminary data.</text>
</comment>
<dbReference type="RefSeq" id="WP_344066501.1">
    <property type="nucleotide sequence ID" value="NZ_BAAAOH010000001.1"/>
</dbReference>
<dbReference type="Gene3D" id="3.40.50.150">
    <property type="entry name" value="Vaccinia Virus protein VP39"/>
    <property type="match status" value="1"/>
</dbReference>
<protein>
    <submittedName>
        <fullName evidence="3">Methyltransferase domain-containing protein</fullName>
    </submittedName>
</protein>
<proteinExistence type="predicted"/>
<reference evidence="4" key="1">
    <citation type="journal article" date="2019" name="Int. J. Syst. Evol. Microbiol.">
        <title>The Global Catalogue of Microorganisms (GCM) 10K type strain sequencing project: providing services to taxonomists for standard genome sequencing and annotation.</title>
        <authorList>
            <consortium name="The Broad Institute Genomics Platform"/>
            <consortium name="The Broad Institute Genome Sequencing Center for Infectious Disease"/>
            <person name="Wu L."/>
            <person name="Ma J."/>
        </authorList>
    </citation>
    <scope>NUCLEOTIDE SEQUENCE [LARGE SCALE GENOMIC DNA]</scope>
    <source>
        <strain evidence="4">JCM 14902</strain>
    </source>
</reference>
<evidence type="ECO:0000256" key="1">
    <source>
        <dbReference type="ARBA" id="ARBA00022679"/>
    </source>
</evidence>
<evidence type="ECO:0000256" key="2">
    <source>
        <dbReference type="SAM" id="MobiDB-lite"/>
    </source>
</evidence>
<dbReference type="CDD" id="cd02440">
    <property type="entry name" value="AdoMet_MTases"/>
    <property type="match status" value="1"/>
</dbReference>
<dbReference type="EMBL" id="BAAAOH010000001">
    <property type="protein sequence ID" value="GAA1998266.1"/>
    <property type="molecule type" value="Genomic_DNA"/>
</dbReference>
<dbReference type="GO" id="GO:0008168">
    <property type="term" value="F:methyltransferase activity"/>
    <property type="evidence" value="ECO:0007669"/>
    <property type="project" value="UniProtKB-KW"/>
</dbReference>
<dbReference type="Pfam" id="PF13489">
    <property type="entry name" value="Methyltransf_23"/>
    <property type="match status" value="1"/>
</dbReference>
<dbReference type="PANTHER" id="PTHR43861:SF3">
    <property type="entry name" value="PUTATIVE (AFU_ORTHOLOGUE AFUA_2G14390)-RELATED"/>
    <property type="match status" value="1"/>
</dbReference>
<keyword evidence="1" id="KW-0808">Transferase</keyword>
<gene>
    <name evidence="3" type="ORF">GCM10009777_39450</name>
</gene>
<name>A0ABP5EGN1_9MICO</name>
<keyword evidence="3" id="KW-0489">Methyltransferase</keyword>
<evidence type="ECO:0000313" key="3">
    <source>
        <dbReference type="EMBL" id="GAA1998266.1"/>
    </source>
</evidence>
<sequence>MGDDAAPYLLTNAEIETVDRFAGLEVVFDHVTRGHLTRLGLAPGARCLEVGAGSGSIARWMADEVGPAGRVLAVDLDPRWCRRDGREQLEVRQLDLVTDPLPVGPWDVIHERLVLHHIPERLEVLTSLTAALAPGGVILVEDFDTGEVRTVDRAGPNHQLIVSVAQAFNRLLATRGAVNDFAADALRILRGRGLEGTGASGYVAIDQGGAGWAKVQSANARQVRDGLVGEGVSPEDLDRFLAVLADPDTIVGSSVLISAWGRRPAIGPETATSHDGIERRGTHVGAADSIL</sequence>
<dbReference type="PANTHER" id="PTHR43861">
    <property type="entry name" value="TRANS-ACONITATE 2-METHYLTRANSFERASE-RELATED"/>
    <property type="match status" value="1"/>
</dbReference>
<organism evidence="3 4">
    <name type="scientific">Microbacterium pumilum</name>
    <dbReference type="NCBI Taxonomy" id="344165"/>
    <lineage>
        <taxon>Bacteria</taxon>
        <taxon>Bacillati</taxon>
        <taxon>Actinomycetota</taxon>
        <taxon>Actinomycetes</taxon>
        <taxon>Micrococcales</taxon>
        <taxon>Microbacteriaceae</taxon>
        <taxon>Microbacterium</taxon>
    </lineage>
</organism>
<feature type="region of interest" description="Disordered" evidence="2">
    <location>
        <begin position="268"/>
        <end position="291"/>
    </location>
</feature>
<evidence type="ECO:0000313" key="4">
    <source>
        <dbReference type="Proteomes" id="UP001500326"/>
    </source>
</evidence>
<accession>A0ABP5EGN1</accession>
<keyword evidence="4" id="KW-1185">Reference proteome</keyword>
<dbReference type="GO" id="GO:0032259">
    <property type="term" value="P:methylation"/>
    <property type="evidence" value="ECO:0007669"/>
    <property type="project" value="UniProtKB-KW"/>
</dbReference>
<dbReference type="SUPFAM" id="SSF53335">
    <property type="entry name" value="S-adenosyl-L-methionine-dependent methyltransferases"/>
    <property type="match status" value="1"/>
</dbReference>
<dbReference type="InterPro" id="IPR029063">
    <property type="entry name" value="SAM-dependent_MTases_sf"/>
</dbReference>
<dbReference type="Proteomes" id="UP001500326">
    <property type="component" value="Unassembled WGS sequence"/>
</dbReference>